<dbReference type="EMBL" id="JAPDHW010000006">
    <property type="protein sequence ID" value="MCW3168912.1"/>
    <property type="molecule type" value="Genomic_DNA"/>
</dbReference>
<keyword evidence="1" id="KW-1133">Transmembrane helix</keyword>
<evidence type="ECO:0000313" key="2">
    <source>
        <dbReference type="EMBL" id="MCW3168912.1"/>
    </source>
</evidence>
<dbReference type="PROSITE" id="PS51257">
    <property type="entry name" value="PROKAR_LIPOPROTEIN"/>
    <property type="match status" value="1"/>
</dbReference>
<organism evidence="2 3">
    <name type="scientific">Chryseobacterium kimseyorum</name>
    <dbReference type="NCBI Taxonomy" id="2984028"/>
    <lineage>
        <taxon>Bacteria</taxon>
        <taxon>Pseudomonadati</taxon>
        <taxon>Bacteroidota</taxon>
        <taxon>Flavobacteriia</taxon>
        <taxon>Flavobacteriales</taxon>
        <taxon>Weeksellaceae</taxon>
        <taxon>Chryseobacterium group</taxon>
        <taxon>Chryseobacterium</taxon>
    </lineage>
</organism>
<reference evidence="2" key="1">
    <citation type="submission" date="2022-10" db="EMBL/GenBank/DDBJ databases">
        <title>Chryseobacterium babae sp. nov. isolated from the gut of the beetle Oryctes rhinoceros, and Chryseobacterium kimseyorum sp. nov., isolated from a stick insect rearing cage.</title>
        <authorList>
            <person name="Shelomi M."/>
            <person name="Han C.-J."/>
            <person name="Chen W.-M."/>
            <person name="Chen H.-K."/>
            <person name="Liaw S.-J."/>
            <person name="Muhle E."/>
            <person name="Clermont D."/>
        </authorList>
    </citation>
    <scope>NUCLEOTIDE SEQUENCE</scope>
    <source>
        <strain evidence="2">09-1422</strain>
    </source>
</reference>
<keyword evidence="3" id="KW-1185">Reference proteome</keyword>
<keyword evidence="1" id="KW-0812">Transmembrane</keyword>
<dbReference type="RefSeq" id="WP_264750094.1">
    <property type="nucleotide sequence ID" value="NZ_JAPDHW010000006.1"/>
</dbReference>
<keyword evidence="1" id="KW-0472">Membrane</keyword>
<evidence type="ECO:0008006" key="4">
    <source>
        <dbReference type="Google" id="ProtNLM"/>
    </source>
</evidence>
<evidence type="ECO:0000256" key="1">
    <source>
        <dbReference type="SAM" id="Phobius"/>
    </source>
</evidence>
<protein>
    <recommendedName>
        <fullName evidence="4">Lipoprotein</fullName>
    </recommendedName>
</protein>
<proteinExistence type="predicted"/>
<sequence>MKNYKAIILLSSFCLLTSCRTTRQVVKTTNKIQKEVSESRVSYRDTVLYTSKAQTSLKLPVSEFKKCSDELFKQPFNGVKEPSKQPRIFTQKNGNAKAIVRIEHDTITVTAECDSLALRAQIKSEFESKERFDSSLESQSEKEERKSNFFMIAGLCVVFFFAGFIVKSLIKISI</sequence>
<name>A0ABT3HYQ8_9FLAO</name>
<feature type="transmembrane region" description="Helical" evidence="1">
    <location>
        <begin position="149"/>
        <end position="170"/>
    </location>
</feature>
<dbReference type="Proteomes" id="UP001163731">
    <property type="component" value="Unassembled WGS sequence"/>
</dbReference>
<accession>A0ABT3HYQ8</accession>
<gene>
    <name evidence="2" type="ORF">OMO38_10300</name>
</gene>
<comment type="caution">
    <text evidence="2">The sequence shown here is derived from an EMBL/GenBank/DDBJ whole genome shotgun (WGS) entry which is preliminary data.</text>
</comment>
<evidence type="ECO:0000313" key="3">
    <source>
        <dbReference type="Proteomes" id="UP001163731"/>
    </source>
</evidence>